<keyword evidence="9" id="KW-0496">Mitochondrion</keyword>
<keyword evidence="10" id="KW-0863">Zinc-finger</keyword>
<proteinExistence type="predicted"/>
<keyword evidence="4" id="KW-0548">Nucleotidyltransferase</keyword>
<dbReference type="OrthoDB" id="5245018at2759"/>
<feature type="region of interest" description="Disordered" evidence="11">
    <location>
        <begin position="1"/>
        <end position="28"/>
    </location>
</feature>
<dbReference type="CDD" id="cd00303">
    <property type="entry name" value="retropepsin_like"/>
    <property type="match status" value="1"/>
</dbReference>
<feature type="compositionally biased region" description="Low complexity" evidence="11">
    <location>
        <begin position="909"/>
        <end position="923"/>
    </location>
</feature>
<keyword evidence="14" id="KW-1185">Reference proteome</keyword>
<dbReference type="Pfam" id="PF00078">
    <property type="entry name" value="RVT_1"/>
    <property type="match status" value="1"/>
</dbReference>
<keyword evidence="5" id="KW-0540">Nuclease</keyword>
<evidence type="ECO:0000256" key="3">
    <source>
        <dbReference type="ARBA" id="ARBA00022679"/>
    </source>
</evidence>
<reference evidence="13 14" key="2">
    <citation type="journal article" date="2013" name="IMA Fungus">
        <title>IMA Genome-F 1: Ceratocystis fimbriata: Draft nuclear genome sequence for the plant pathogen, Ceratocystis fimbriata.</title>
        <authorList>
            <person name="Wilken P.M."/>
            <person name="Steenkamp E.T."/>
            <person name="Wingfield M.J."/>
            <person name="de Beer Z.W."/>
            <person name="Wingfield B.D."/>
        </authorList>
    </citation>
    <scope>NUCLEOTIDE SEQUENCE [LARGE SCALE GENOMIC DNA]</scope>
    <source>
        <strain evidence="13 14">CBS 114723</strain>
    </source>
</reference>
<dbReference type="InterPro" id="IPR032567">
    <property type="entry name" value="RTL1-rel"/>
</dbReference>
<dbReference type="InterPro" id="IPR021109">
    <property type="entry name" value="Peptidase_aspartic_dom_sf"/>
</dbReference>
<feature type="domain" description="CCHC-type" evidence="12">
    <location>
        <begin position="425"/>
        <end position="440"/>
    </location>
</feature>
<dbReference type="Gene3D" id="4.10.60.10">
    <property type="entry name" value="Zinc finger, CCHC-type"/>
    <property type="match status" value="1"/>
</dbReference>
<organism evidence="13 14">
    <name type="scientific">Ceratocystis fimbriata CBS 114723</name>
    <dbReference type="NCBI Taxonomy" id="1035309"/>
    <lineage>
        <taxon>Eukaryota</taxon>
        <taxon>Fungi</taxon>
        <taxon>Dikarya</taxon>
        <taxon>Ascomycota</taxon>
        <taxon>Pezizomycotina</taxon>
        <taxon>Sordariomycetes</taxon>
        <taxon>Hypocreomycetidae</taxon>
        <taxon>Microascales</taxon>
        <taxon>Ceratocystidaceae</taxon>
        <taxon>Ceratocystis</taxon>
    </lineage>
</organism>
<dbReference type="SUPFAM" id="SSF56672">
    <property type="entry name" value="DNA/RNA polymerases"/>
    <property type="match status" value="1"/>
</dbReference>
<dbReference type="InterPro" id="IPR043128">
    <property type="entry name" value="Rev_trsase/Diguanyl_cyclase"/>
</dbReference>
<dbReference type="InterPro" id="IPR001878">
    <property type="entry name" value="Znf_CCHC"/>
</dbReference>
<dbReference type="GO" id="GO:0003964">
    <property type="term" value="F:RNA-directed DNA polymerase activity"/>
    <property type="evidence" value="ECO:0007669"/>
    <property type="project" value="UniProtKB-KW"/>
</dbReference>
<feature type="region of interest" description="Disordered" evidence="11">
    <location>
        <begin position="358"/>
        <end position="491"/>
    </location>
</feature>
<dbReference type="InterPro" id="IPR041373">
    <property type="entry name" value="RT_RNaseH"/>
</dbReference>
<keyword evidence="8" id="KW-0695">RNA-directed DNA polymerase</keyword>
<dbReference type="Proteomes" id="UP000222788">
    <property type="component" value="Unassembled WGS sequence"/>
</dbReference>
<evidence type="ECO:0000259" key="12">
    <source>
        <dbReference type="PROSITE" id="PS50158"/>
    </source>
</evidence>
<dbReference type="GO" id="GO:0008270">
    <property type="term" value="F:zinc ion binding"/>
    <property type="evidence" value="ECO:0007669"/>
    <property type="project" value="UniProtKB-KW"/>
</dbReference>
<evidence type="ECO:0000313" key="14">
    <source>
        <dbReference type="Proteomes" id="UP000222788"/>
    </source>
</evidence>
<dbReference type="STRING" id="1035309.A0A2C5WVS8"/>
<sequence length="1058" mass="119682">MPSLRSQIGNSSGHPQTETPNETGIPFQFPNTGSSLSFLPVRDITLLPSINTDEMSDRLLPPFMPDDFKSFHAHISSEPEEWLKYFQAIYNYAEKADAQIAELRSALTTESAKLQDQTTAHEADQKALLTTQARLGVLKEQLKEQRQEAQDQISKARQNERRALDMVQARTPRAASAPEPPVRDPALGTGEDPLFTETTSSSHRSERLPDPDKFDGNRQDLRRFVSQIHQKMTTNHDRFPTAQARMAYVNNHYQEVLKVLDRAYGEPDQMNRACTKLFRLRQGNKDFATFFSEFQRLALVGKVSEATLPTLLEQNISKELRAMLLHHDPPSYEYHQFANFLQTLESRMNRFGFINPFNTAARPPANQNRTSATHNSTSAPETRTPAPQAPAPGNTVPRGMTPTPDPDAMDLSHQRRTDRREKGECYRCGSKNHLVAQCPRPDTRQLRSAALPSSRPTPPPPTPRSSHRRRDSFAIEKWSPPGISRPQGEPSTATFDKVIRISTAAVHGLPIEEEYNQRSDLMILPAELSLQDRSFPTYALTDCGAEGKAFIDATWVALHRIPTHPLRSPFGIEVFDGRETEAGKCTHYVRARLRINDHCQKNVLFFVTQLAHYPIVLGMPWLKQHDPTVRFADHSITFDSEYCRNHCNVPGKPEKLRAIHNVPHKDRPSNLPPRPLGLRNLNIVPITKEGAIAYSRRASCRLFVATLEEIDYILNCPDSSLREYLDLFCTAYLDDILIYSRTREEHTEHICAVLKRLRATGLYAQARKCEFYCTETKFLGLIIGRDGIPECNYEIYDKELLAIIRCFEEWRPKLEGAPSPVKVITNHQNLEYFMSTKQLNRRQARWSEFLSRFNFHIVYRPDSEIRMVLAGNGLPGVPQAETKGDKLNTKAPESTKAAAKAKRPEKAAQEATQKTWAQKAATQSGGKVVDVRPTPMEKPERSRKPPKGNRLLVRLFPGSKSRDVNAGVLKNKVNASLFGGKEIVKLAKATQTGFALTMVQVPGAIEKGALEIMRNYLDASTIEKETIWEKYIVRNVPRNVHDVSENGSEVRRTTLEDV</sequence>
<evidence type="ECO:0000256" key="5">
    <source>
        <dbReference type="ARBA" id="ARBA00022722"/>
    </source>
</evidence>
<comment type="subcellular location">
    <subcellularLocation>
        <location evidence="1">Mitochondrion</location>
    </subcellularLocation>
</comment>
<evidence type="ECO:0000256" key="2">
    <source>
        <dbReference type="ARBA" id="ARBA00012493"/>
    </source>
</evidence>
<evidence type="ECO:0000256" key="10">
    <source>
        <dbReference type="PROSITE-ProRule" id="PRU00047"/>
    </source>
</evidence>
<dbReference type="PANTHER" id="PTHR15503">
    <property type="entry name" value="LDOC1 RELATED"/>
    <property type="match status" value="1"/>
</dbReference>
<evidence type="ECO:0000256" key="4">
    <source>
        <dbReference type="ARBA" id="ARBA00022695"/>
    </source>
</evidence>
<evidence type="ECO:0000313" key="13">
    <source>
        <dbReference type="EMBL" id="PHH49893.1"/>
    </source>
</evidence>
<feature type="compositionally biased region" description="Polar residues" evidence="11">
    <location>
        <begin position="1"/>
        <end position="22"/>
    </location>
</feature>
<name>A0A2C5WVS8_9PEZI</name>
<dbReference type="PANTHER" id="PTHR15503:SF29">
    <property type="entry name" value="CCHC-TYPE DOMAIN-CONTAINING PROTEIN-RELATED"/>
    <property type="match status" value="1"/>
</dbReference>
<dbReference type="GO" id="GO:0003676">
    <property type="term" value="F:nucleic acid binding"/>
    <property type="evidence" value="ECO:0007669"/>
    <property type="project" value="InterPro"/>
</dbReference>
<feature type="compositionally biased region" description="Polar residues" evidence="11">
    <location>
        <begin position="365"/>
        <end position="381"/>
    </location>
</feature>
<dbReference type="Pfam" id="PF17917">
    <property type="entry name" value="RT_RNaseH"/>
    <property type="match status" value="1"/>
</dbReference>
<evidence type="ECO:0000256" key="1">
    <source>
        <dbReference type="ARBA" id="ARBA00004173"/>
    </source>
</evidence>
<evidence type="ECO:0000256" key="6">
    <source>
        <dbReference type="ARBA" id="ARBA00022759"/>
    </source>
</evidence>
<dbReference type="GO" id="GO:0004519">
    <property type="term" value="F:endonuclease activity"/>
    <property type="evidence" value="ECO:0007669"/>
    <property type="project" value="UniProtKB-KW"/>
</dbReference>
<keyword evidence="10" id="KW-0862">Zinc</keyword>
<dbReference type="Gene3D" id="2.40.70.10">
    <property type="entry name" value="Acid Proteases"/>
    <property type="match status" value="1"/>
</dbReference>
<feature type="region of interest" description="Disordered" evidence="11">
    <location>
        <begin position="877"/>
        <end position="949"/>
    </location>
</feature>
<evidence type="ECO:0000256" key="11">
    <source>
        <dbReference type="SAM" id="MobiDB-lite"/>
    </source>
</evidence>
<gene>
    <name evidence="13" type="primary">PEG10</name>
    <name evidence="13" type="ORF">CFIMG_003099RA</name>
</gene>
<reference evidence="13 14" key="1">
    <citation type="journal article" date="2013" name="Fungal Biol.">
        <title>Analysis of microsatellite markers in the genome of the plant pathogen Ceratocystis fimbriata.</title>
        <authorList>
            <person name="Simpson M.C."/>
            <person name="Wilken P.M."/>
            <person name="Coetzee M.P."/>
            <person name="Wingfield M.J."/>
            <person name="Wingfield B.D."/>
        </authorList>
    </citation>
    <scope>NUCLEOTIDE SEQUENCE [LARGE SCALE GENOMIC DNA]</scope>
    <source>
        <strain evidence="13 14">CBS 114723</strain>
    </source>
</reference>
<dbReference type="CDD" id="cd09274">
    <property type="entry name" value="RNase_HI_RT_Ty3"/>
    <property type="match status" value="1"/>
</dbReference>
<keyword evidence="10" id="KW-0479">Metal-binding</keyword>
<evidence type="ECO:0000256" key="8">
    <source>
        <dbReference type="ARBA" id="ARBA00022918"/>
    </source>
</evidence>
<dbReference type="AlphaFoldDB" id="A0A2C5WVS8"/>
<accession>A0A2C5WVS8</accession>
<protein>
    <recommendedName>
        <fullName evidence="2">RNA-directed DNA polymerase</fullName>
        <ecNumber evidence="2">2.7.7.49</ecNumber>
    </recommendedName>
</protein>
<comment type="caution">
    <text evidence="13">The sequence shown here is derived from an EMBL/GenBank/DDBJ whole genome shotgun (WGS) entry which is preliminary data.</text>
</comment>
<dbReference type="InterPro" id="IPR000477">
    <property type="entry name" value="RT_dom"/>
</dbReference>
<dbReference type="EMBL" id="APWK03000161">
    <property type="protein sequence ID" value="PHH49893.1"/>
    <property type="molecule type" value="Genomic_DNA"/>
</dbReference>
<keyword evidence="6" id="KW-0255">Endonuclease</keyword>
<evidence type="ECO:0000256" key="7">
    <source>
        <dbReference type="ARBA" id="ARBA00022801"/>
    </source>
</evidence>
<evidence type="ECO:0000256" key="9">
    <source>
        <dbReference type="ARBA" id="ARBA00023128"/>
    </source>
</evidence>
<dbReference type="EC" id="2.7.7.49" evidence="2"/>
<keyword evidence="7" id="KW-0378">Hydrolase</keyword>
<keyword evidence="3" id="KW-0808">Transferase</keyword>
<dbReference type="Gene3D" id="3.30.70.270">
    <property type="match status" value="1"/>
</dbReference>
<dbReference type="InterPro" id="IPR043502">
    <property type="entry name" value="DNA/RNA_pol_sf"/>
</dbReference>
<feature type="region of interest" description="Disordered" evidence="11">
    <location>
        <begin position="148"/>
        <end position="218"/>
    </location>
</feature>
<feature type="compositionally biased region" description="Basic and acidic residues" evidence="11">
    <location>
        <begin position="203"/>
        <end position="218"/>
    </location>
</feature>
<dbReference type="GO" id="GO:0016787">
    <property type="term" value="F:hydrolase activity"/>
    <property type="evidence" value="ECO:0007669"/>
    <property type="project" value="UniProtKB-KW"/>
</dbReference>
<dbReference type="PROSITE" id="PS50158">
    <property type="entry name" value="ZF_CCHC"/>
    <property type="match status" value="1"/>
</dbReference>
<feature type="compositionally biased region" description="Basic and acidic residues" evidence="11">
    <location>
        <begin position="410"/>
        <end position="425"/>
    </location>
</feature>
<dbReference type="GO" id="GO:0005739">
    <property type="term" value="C:mitochondrion"/>
    <property type="evidence" value="ECO:0007669"/>
    <property type="project" value="UniProtKB-SubCell"/>
</dbReference>